<dbReference type="PROSITE" id="PS50937">
    <property type="entry name" value="HTH_MERR_2"/>
    <property type="match status" value="1"/>
</dbReference>
<evidence type="ECO:0000256" key="2">
    <source>
        <dbReference type="ARBA" id="ARBA00023125"/>
    </source>
</evidence>
<name>A0A379KNY1_PSEPU</name>
<keyword evidence="2" id="KW-0238">DNA-binding</keyword>
<sequence length="315" mass="34197">MNEATFTDLLPMRDVVSLTGVNPVTLRAWERRHGLIRPQRTEGGHRLYTAQDVQHIRDILRWTASGLPISKVSEMLARRRDAYEQTVEPAADGFAAWRAAVLRATQTFDGQALEGIHGQLFTLFPKTTVLLDVLMPVWRTLQSGSSYGQRSQWLFLDAFLRARLLLRLQLNQANAPRVLLAGTGGSAELELLCHGLLLSGEQQRIDVLSSEQPLEELPLLCAAIAPAALVVLVQPPVSSGLADRLRALQMDIACPLALLGDGLAESATALKGIPLRLLEGRGGEAGAMLNALLRGALELSTTQPAEGEQSAEQPL</sequence>
<dbReference type="EMBL" id="UGUY01000001">
    <property type="protein sequence ID" value="SUD69165.1"/>
    <property type="molecule type" value="Genomic_DNA"/>
</dbReference>
<dbReference type="InterPro" id="IPR047057">
    <property type="entry name" value="MerR_fam"/>
</dbReference>
<dbReference type="Proteomes" id="UP000254602">
    <property type="component" value="Unassembled WGS sequence"/>
</dbReference>
<organism evidence="5 6">
    <name type="scientific">Pseudomonas putida</name>
    <name type="common">Arthrobacter siderocapsulatus</name>
    <dbReference type="NCBI Taxonomy" id="303"/>
    <lineage>
        <taxon>Bacteria</taxon>
        <taxon>Pseudomonadati</taxon>
        <taxon>Pseudomonadota</taxon>
        <taxon>Gammaproteobacteria</taxon>
        <taxon>Pseudomonadales</taxon>
        <taxon>Pseudomonadaceae</taxon>
        <taxon>Pseudomonas</taxon>
    </lineage>
</organism>
<keyword evidence="1" id="KW-0805">Transcription regulation</keyword>
<gene>
    <name evidence="5" type="primary">ycgE_3</name>
    <name evidence="5" type="ORF">NCTC7914_03305</name>
</gene>
<evidence type="ECO:0000313" key="6">
    <source>
        <dbReference type="Proteomes" id="UP000254602"/>
    </source>
</evidence>
<evidence type="ECO:0000256" key="1">
    <source>
        <dbReference type="ARBA" id="ARBA00023015"/>
    </source>
</evidence>
<accession>A0A379KNY1</accession>
<dbReference type="SMART" id="SM00422">
    <property type="entry name" value="HTH_MERR"/>
    <property type="match status" value="1"/>
</dbReference>
<dbReference type="GO" id="GO:0003700">
    <property type="term" value="F:DNA-binding transcription factor activity"/>
    <property type="evidence" value="ECO:0007669"/>
    <property type="project" value="InterPro"/>
</dbReference>
<evidence type="ECO:0000256" key="3">
    <source>
        <dbReference type="ARBA" id="ARBA00023163"/>
    </source>
</evidence>
<reference evidence="5 6" key="1">
    <citation type="submission" date="2018-06" db="EMBL/GenBank/DDBJ databases">
        <authorList>
            <consortium name="Pathogen Informatics"/>
            <person name="Doyle S."/>
        </authorList>
    </citation>
    <scope>NUCLEOTIDE SEQUENCE [LARGE SCALE GENOMIC DNA]</scope>
    <source>
        <strain evidence="5 6">NCTC7914</strain>
    </source>
</reference>
<dbReference type="GO" id="GO:0003677">
    <property type="term" value="F:DNA binding"/>
    <property type="evidence" value="ECO:0007669"/>
    <property type="project" value="UniProtKB-KW"/>
</dbReference>
<evidence type="ECO:0000259" key="4">
    <source>
        <dbReference type="PROSITE" id="PS50937"/>
    </source>
</evidence>
<dbReference type="RefSeq" id="WP_115274411.1">
    <property type="nucleotide sequence ID" value="NZ_JBJDNM010000009.1"/>
</dbReference>
<dbReference type="AlphaFoldDB" id="A0A379KNY1"/>
<protein>
    <submittedName>
        <fullName evidence="5">MerR family transcriptional regulator</fullName>
    </submittedName>
</protein>
<feature type="domain" description="HTH merR-type" evidence="4">
    <location>
        <begin position="9"/>
        <end position="78"/>
    </location>
</feature>
<dbReference type="InterPro" id="IPR000551">
    <property type="entry name" value="MerR-type_HTH_dom"/>
</dbReference>
<dbReference type="CDD" id="cd01104">
    <property type="entry name" value="HTH_MlrA-CarA"/>
    <property type="match status" value="1"/>
</dbReference>
<proteinExistence type="predicted"/>
<evidence type="ECO:0000313" key="5">
    <source>
        <dbReference type="EMBL" id="SUD69165.1"/>
    </source>
</evidence>
<keyword evidence="3" id="KW-0804">Transcription</keyword>
<dbReference type="SUPFAM" id="SSF46955">
    <property type="entry name" value="Putative DNA-binding domain"/>
    <property type="match status" value="1"/>
</dbReference>
<dbReference type="InterPro" id="IPR009061">
    <property type="entry name" value="DNA-bd_dom_put_sf"/>
</dbReference>
<dbReference type="PANTHER" id="PTHR30204:SF67">
    <property type="entry name" value="HTH-TYPE TRANSCRIPTIONAL REGULATOR MLRA-RELATED"/>
    <property type="match status" value="1"/>
</dbReference>
<dbReference type="Gene3D" id="1.10.1660.10">
    <property type="match status" value="1"/>
</dbReference>
<dbReference type="Pfam" id="PF13411">
    <property type="entry name" value="MerR_1"/>
    <property type="match status" value="1"/>
</dbReference>
<dbReference type="PANTHER" id="PTHR30204">
    <property type="entry name" value="REDOX-CYCLING DRUG-SENSING TRANSCRIPTIONAL ACTIVATOR SOXR"/>
    <property type="match status" value="1"/>
</dbReference>